<organism evidence="2 3">
    <name type="scientific">Mesorhizobium qingshengii</name>
    <dbReference type="NCBI Taxonomy" id="1165689"/>
    <lineage>
        <taxon>Bacteria</taxon>
        <taxon>Pseudomonadati</taxon>
        <taxon>Pseudomonadota</taxon>
        <taxon>Alphaproteobacteria</taxon>
        <taxon>Hyphomicrobiales</taxon>
        <taxon>Phyllobacteriaceae</taxon>
        <taxon>Mesorhizobium</taxon>
    </lineage>
</organism>
<name>A0A1G5W076_9HYPH</name>
<sequence>MELIKRKLPALVCGLPLLPLWEKVSPEATDEGCSRECQRLTSVEHPSSVSALSPRSTFPHKGERKRRVAAFAEGEQSS</sequence>
<feature type="region of interest" description="Disordered" evidence="1">
    <location>
        <begin position="44"/>
        <end position="78"/>
    </location>
</feature>
<reference evidence="2 3" key="1">
    <citation type="submission" date="2016-10" db="EMBL/GenBank/DDBJ databases">
        <authorList>
            <person name="de Groot N.N."/>
        </authorList>
    </citation>
    <scope>NUCLEOTIDE SEQUENCE [LARGE SCALE GENOMIC DNA]</scope>
    <source>
        <strain evidence="2 3">CGMCC 1.12097</strain>
    </source>
</reference>
<protein>
    <submittedName>
        <fullName evidence="2">Uncharacterized protein</fullName>
    </submittedName>
</protein>
<feature type="compositionally biased region" description="Polar residues" evidence="1">
    <location>
        <begin position="44"/>
        <end position="56"/>
    </location>
</feature>
<dbReference type="STRING" id="1165689.SAMN02927914_01008"/>
<evidence type="ECO:0000313" key="3">
    <source>
        <dbReference type="Proteomes" id="UP000198588"/>
    </source>
</evidence>
<dbReference type="EMBL" id="FMXM01000003">
    <property type="protein sequence ID" value="SDA51483.1"/>
    <property type="molecule type" value="Genomic_DNA"/>
</dbReference>
<evidence type="ECO:0000256" key="1">
    <source>
        <dbReference type="SAM" id="MobiDB-lite"/>
    </source>
</evidence>
<evidence type="ECO:0000313" key="2">
    <source>
        <dbReference type="EMBL" id="SDA51483.1"/>
    </source>
</evidence>
<gene>
    <name evidence="2" type="ORF">SAMN02927914_01008</name>
</gene>
<dbReference type="AlphaFoldDB" id="A0A1G5W076"/>
<dbReference type="Proteomes" id="UP000198588">
    <property type="component" value="Unassembled WGS sequence"/>
</dbReference>
<accession>A0A1G5W076</accession>
<proteinExistence type="predicted"/>